<organism evidence="1 2">
    <name type="scientific">Paracoccus benzoatiresistens</name>
    <dbReference type="NCBI Taxonomy" id="2997341"/>
    <lineage>
        <taxon>Bacteria</taxon>
        <taxon>Pseudomonadati</taxon>
        <taxon>Pseudomonadota</taxon>
        <taxon>Alphaproteobacteria</taxon>
        <taxon>Rhodobacterales</taxon>
        <taxon>Paracoccaceae</taxon>
        <taxon>Paracoccus</taxon>
    </lineage>
</organism>
<gene>
    <name evidence="1" type="ORF">OU682_12400</name>
</gene>
<dbReference type="RefSeq" id="WP_268942443.1">
    <property type="nucleotide sequence ID" value="NZ_JAPTYD010000016.1"/>
</dbReference>
<name>A0ABT4J6X4_9RHOB</name>
<keyword evidence="2" id="KW-1185">Reference proteome</keyword>
<protein>
    <submittedName>
        <fullName evidence="1">Uncharacterized protein</fullName>
    </submittedName>
</protein>
<dbReference type="EMBL" id="JAPTYD010000016">
    <property type="protein sequence ID" value="MCZ0962420.1"/>
    <property type="molecule type" value="Genomic_DNA"/>
</dbReference>
<accession>A0ABT4J6X4</accession>
<comment type="caution">
    <text evidence="1">The sequence shown here is derived from an EMBL/GenBank/DDBJ whole genome shotgun (WGS) entry which is preliminary data.</text>
</comment>
<reference evidence="1" key="1">
    <citation type="submission" date="2022-12" db="EMBL/GenBank/DDBJ databases">
        <title>Paracoccus sp. EF6 isolated from a lake water.</title>
        <authorList>
            <person name="Liu H."/>
        </authorList>
    </citation>
    <scope>NUCLEOTIDE SEQUENCE</scope>
    <source>
        <strain evidence="1">EF6</strain>
    </source>
</reference>
<evidence type="ECO:0000313" key="2">
    <source>
        <dbReference type="Proteomes" id="UP001149822"/>
    </source>
</evidence>
<dbReference type="Proteomes" id="UP001149822">
    <property type="component" value="Unassembled WGS sequence"/>
</dbReference>
<evidence type="ECO:0000313" key="1">
    <source>
        <dbReference type="EMBL" id="MCZ0962420.1"/>
    </source>
</evidence>
<proteinExistence type="predicted"/>
<sequence length="52" mass="5737">MRATAHGKRDLVAATDLDQFGRLDDLAAALKRLERGTRAIVTFGARFISHLL</sequence>